<dbReference type="WBParaSite" id="DME_0000813401-mRNA-1">
    <property type="protein sequence ID" value="DME_0000813401-mRNA-1"/>
    <property type="gene ID" value="DME_0000813401"/>
</dbReference>
<proteinExistence type="inferred from homology"/>
<gene>
    <name evidence="3" type="ORF">DME_LOCUS10270</name>
</gene>
<reference evidence="3 5" key="2">
    <citation type="submission" date="2018-11" db="EMBL/GenBank/DDBJ databases">
        <authorList>
            <consortium name="Pathogen Informatics"/>
        </authorList>
    </citation>
    <scope>NUCLEOTIDE SEQUENCE [LARGE SCALE GENOMIC DNA]</scope>
</reference>
<dbReference type="PANTHER" id="PTHR12842">
    <property type="entry name" value="FI01459P"/>
    <property type="match status" value="1"/>
</dbReference>
<dbReference type="Proteomes" id="UP000038040">
    <property type="component" value="Unplaced"/>
</dbReference>
<evidence type="ECO:0000313" key="4">
    <source>
        <dbReference type="Proteomes" id="UP000038040"/>
    </source>
</evidence>
<name>A0A158Q5S9_DRAME</name>
<reference evidence="6" key="1">
    <citation type="submission" date="2016-04" db="UniProtKB">
        <authorList>
            <consortium name="WormBaseParasite"/>
        </authorList>
    </citation>
    <scope>IDENTIFICATION</scope>
</reference>
<dbReference type="PANTHER" id="PTHR12842:SF6">
    <property type="entry name" value="FI01459P"/>
    <property type="match status" value="1"/>
</dbReference>
<sequence>MSDSDTESFHSFDSGNDYVDNDIESVKEVVVWNGKIARRNDCSSDELVISHSSSPKFSCSFIASNRLTEQADQETGKLARAREIGDAKDSFDVGEEFHKDTEISESFPTDTQLFEGASSEANNKAMDVDGWEDWNIEMEKNENDTEKIADENSTSEDFTNLFQANKKTTITNDFSFWKWNNFSQVLNAVGGGISNVVESSLGLPKPEELAADEKKKEFVKDKEVMQDSDAMISSFGNLLSGFGSNMVSGSLDVLESLGKTAFEKLTVSQEEGKRRRFIFESHNDQNLSEILRELQEAQRIDEMHHFDNCFGKSKRKNLIDLFERSGGFVHLEGLEMLSGNYAMKFSSYEKVANGIMAKALSEELKDCCENEDFAGQLNRILSDINLPYDGSSLLLCESQCNDRCSNLSKDSLLAYNDCLDICSMTLPYLVMVVFLETIADLTADSVKMFHKLAQLMLITDEKPSPEPFVDFLFLIGRRISFYSNQYANKFNSTDELDERVSCCWY</sequence>
<evidence type="ECO:0000313" key="3">
    <source>
        <dbReference type="EMBL" id="VDN60297.1"/>
    </source>
</evidence>
<dbReference type="Pfam" id="PF05334">
    <property type="entry name" value="DUF719"/>
    <property type="match status" value="1"/>
</dbReference>
<dbReference type="AlphaFoldDB" id="A0A158Q5S9"/>
<keyword evidence="2" id="KW-0597">Phosphoprotein</keyword>
<dbReference type="OrthoDB" id="5597648at2759"/>
<dbReference type="Proteomes" id="UP000274756">
    <property type="component" value="Unassembled WGS sequence"/>
</dbReference>
<evidence type="ECO:0000313" key="5">
    <source>
        <dbReference type="Proteomes" id="UP000274756"/>
    </source>
</evidence>
<evidence type="ECO:0000256" key="1">
    <source>
        <dbReference type="ARBA" id="ARBA00006903"/>
    </source>
</evidence>
<evidence type="ECO:0000256" key="2">
    <source>
        <dbReference type="ARBA" id="ARBA00022553"/>
    </source>
</evidence>
<dbReference type="InterPro" id="IPR007998">
    <property type="entry name" value="DUF719"/>
</dbReference>
<protein>
    <submittedName>
        <fullName evidence="6">PH domain-containing protein</fullName>
    </submittedName>
</protein>
<dbReference type="EMBL" id="UYYG01001209">
    <property type="protein sequence ID" value="VDN60297.1"/>
    <property type="molecule type" value="Genomic_DNA"/>
</dbReference>
<comment type="similarity">
    <text evidence="1">Belongs to the FAM114 family.</text>
</comment>
<keyword evidence="5" id="KW-1185">Reference proteome</keyword>
<organism evidence="4 6">
    <name type="scientific">Dracunculus medinensis</name>
    <name type="common">Guinea worm</name>
    <dbReference type="NCBI Taxonomy" id="318479"/>
    <lineage>
        <taxon>Eukaryota</taxon>
        <taxon>Metazoa</taxon>
        <taxon>Ecdysozoa</taxon>
        <taxon>Nematoda</taxon>
        <taxon>Chromadorea</taxon>
        <taxon>Rhabditida</taxon>
        <taxon>Spirurina</taxon>
        <taxon>Dracunculoidea</taxon>
        <taxon>Dracunculidae</taxon>
        <taxon>Dracunculus</taxon>
    </lineage>
</organism>
<accession>A0A158Q5S9</accession>
<evidence type="ECO:0000313" key="6">
    <source>
        <dbReference type="WBParaSite" id="DME_0000813401-mRNA-1"/>
    </source>
</evidence>